<feature type="domain" description="RDRP core" evidence="2">
    <location>
        <begin position="402"/>
        <end position="1003"/>
    </location>
</feature>
<dbReference type="InterPro" id="IPR057596">
    <property type="entry name" value="RDRP_core"/>
</dbReference>
<evidence type="ECO:0000259" key="2">
    <source>
        <dbReference type="Pfam" id="PF05183"/>
    </source>
</evidence>
<dbReference type="GO" id="GO:0003723">
    <property type="term" value="F:RNA binding"/>
    <property type="evidence" value="ECO:0007669"/>
    <property type="project" value="UniProtKB-KW"/>
</dbReference>
<keyword evidence="1 3" id="KW-0696">RNA-directed RNA polymerase</keyword>
<organism evidence="3 4">
    <name type="scientific">Armillaria solidipes</name>
    <dbReference type="NCBI Taxonomy" id="1076256"/>
    <lineage>
        <taxon>Eukaryota</taxon>
        <taxon>Fungi</taxon>
        <taxon>Dikarya</taxon>
        <taxon>Basidiomycota</taxon>
        <taxon>Agaricomycotina</taxon>
        <taxon>Agaricomycetes</taxon>
        <taxon>Agaricomycetidae</taxon>
        <taxon>Agaricales</taxon>
        <taxon>Marasmiineae</taxon>
        <taxon>Physalacriaceae</taxon>
        <taxon>Armillaria</taxon>
    </lineage>
</organism>
<dbReference type="STRING" id="1076256.A0A2H3C1L0"/>
<dbReference type="GO" id="GO:0003968">
    <property type="term" value="F:RNA-directed RNA polymerase activity"/>
    <property type="evidence" value="ECO:0007669"/>
    <property type="project" value="UniProtKB-KW"/>
</dbReference>
<reference evidence="4" key="1">
    <citation type="journal article" date="2017" name="Nat. Ecol. Evol.">
        <title>Genome expansion and lineage-specific genetic innovations in the forest pathogenic fungi Armillaria.</title>
        <authorList>
            <person name="Sipos G."/>
            <person name="Prasanna A.N."/>
            <person name="Walter M.C."/>
            <person name="O'Connor E."/>
            <person name="Balint B."/>
            <person name="Krizsan K."/>
            <person name="Kiss B."/>
            <person name="Hess J."/>
            <person name="Varga T."/>
            <person name="Slot J."/>
            <person name="Riley R."/>
            <person name="Boka B."/>
            <person name="Rigling D."/>
            <person name="Barry K."/>
            <person name="Lee J."/>
            <person name="Mihaltcheva S."/>
            <person name="LaButti K."/>
            <person name="Lipzen A."/>
            <person name="Waldron R."/>
            <person name="Moloney N.M."/>
            <person name="Sperisen C."/>
            <person name="Kredics L."/>
            <person name="Vagvoelgyi C."/>
            <person name="Patrignani A."/>
            <person name="Fitzpatrick D."/>
            <person name="Nagy I."/>
            <person name="Doyle S."/>
            <person name="Anderson J.B."/>
            <person name="Grigoriev I.V."/>
            <person name="Gueldener U."/>
            <person name="Muensterkoetter M."/>
            <person name="Nagy L.G."/>
        </authorList>
    </citation>
    <scope>NUCLEOTIDE SEQUENCE [LARGE SCALE GENOMIC DNA]</scope>
    <source>
        <strain evidence="4">28-4</strain>
    </source>
</reference>
<protein>
    <recommendedName>
        <fullName evidence="1">RNA-dependent RNA polymerase</fullName>
        <ecNumber evidence="1">2.7.7.48</ecNumber>
    </recommendedName>
</protein>
<dbReference type="InterPro" id="IPR007855">
    <property type="entry name" value="RDRP"/>
</dbReference>
<keyword evidence="1" id="KW-0548">Nucleotidyltransferase</keyword>
<keyword evidence="1" id="KW-0694">RNA-binding</keyword>
<keyword evidence="1" id="KW-0808">Transferase</keyword>
<evidence type="ECO:0000256" key="1">
    <source>
        <dbReference type="RuleBase" id="RU363098"/>
    </source>
</evidence>
<dbReference type="PANTHER" id="PTHR23079">
    <property type="entry name" value="RNA-DEPENDENT RNA POLYMERASE"/>
    <property type="match status" value="1"/>
</dbReference>
<proteinExistence type="inferred from homology"/>
<keyword evidence="4" id="KW-1185">Reference proteome</keyword>
<evidence type="ECO:0000313" key="3">
    <source>
        <dbReference type="EMBL" id="PBK76979.1"/>
    </source>
</evidence>
<dbReference type="EC" id="2.7.7.48" evidence="1"/>
<name>A0A2H3C1L0_9AGAR</name>
<dbReference type="PANTHER" id="PTHR23079:SF55">
    <property type="entry name" value="RNA-DIRECTED RNA POLYMERASE"/>
    <property type="match status" value="1"/>
</dbReference>
<dbReference type="Proteomes" id="UP000218334">
    <property type="component" value="Unassembled WGS sequence"/>
</dbReference>
<evidence type="ECO:0000313" key="4">
    <source>
        <dbReference type="Proteomes" id="UP000218334"/>
    </source>
</evidence>
<comment type="similarity">
    <text evidence="1">Belongs to the RdRP family.</text>
</comment>
<dbReference type="GO" id="GO:0031380">
    <property type="term" value="C:nuclear RNA-directed RNA polymerase complex"/>
    <property type="evidence" value="ECO:0007669"/>
    <property type="project" value="TreeGrafter"/>
</dbReference>
<dbReference type="EMBL" id="KZ293416">
    <property type="protein sequence ID" value="PBK76979.1"/>
    <property type="molecule type" value="Genomic_DNA"/>
</dbReference>
<accession>A0A2H3C1L0</accession>
<dbReference type="Pfam" id="PF05183">
    <property type="entry name" value="RdRP"/>
    <property type="match status" value="1"/>
</dbReference>
<sequence length="1206" mass="137285">MEFIMRNINFSSTTNDIIIGLAEILHGPDYTTFSETPLNFHVRLHKDKRGTKKHGGSGSLTLPTTSVGDEFLREYGERGPKKFSVGSRQVKFCVSRRGPRSEIVNSITRTPYLDPRAVEEQNWRTSKLQRESVLIRTIQFGWDCRDYIFSIEWEKSFLTSCCSLSFDNERREIRIRIADTSPPLAIVTRLSNITEVSVHQYLTFNVIFFSFMVPPSFEEEYKPRRRLHALPIDDHHTVAPFTSHSLRLLCDDVDELQKFHDLSQTAKFHNISNKEYPADRRGLFSSHLLDNLVQWQRYFHWSIAFQIEALVRNLTLDVKEMLGLMSDIQRIFLVEGKDYTASFLRYFRPRAEALFYDETSVETDDVVRQCFLLAEKDYKAQAKAPSLKPTDGSLFESLHIVITPTRMILDGPYPERSNRVIRTHSSANHESFLRVSFAEEDRLQYRFDREVDGPALIRLRVGTFLLDGLHMAHRRFTFLAYSQSALKEHSVWFVKSFKEKDVTVDAATIIKSLGTFDGELMRCPARYAARLSQAFTATDATVTEIEEIIRIPDIENDKYCFTDGVGTLSLEMAREIWSDLKSLKQRRRKNRAQPRAFQVRFMGSKGMLSVDYKLQGKTVCLRPSMIKFEGTESRNVEIARAFDKPGLYYLNRPLIMLLEGLGVPYEVFKEYQDKAVQEVHEARETLEKAARMLESFGLGTSYRITSVLLGLHRLGVDNMFNSEFYQKMMTVATYDVLRLLRNHARIPIPGAWTLVGVADIHHALKEGEIFACIKPQDSTRRIYLEGPVLISRSPTIHPGDVRVVNAIGAPPEGSPFAAEPLPNTVVFSTSDKYRFSLFKVFTNSFIGPRPVPSMLGGGDLDGDLYNLIPLSSMPRFCPARTHDPAQYDPAPKRLLDRPSTMADVAEFVMEYINSDVLGIIAINWLIIADQSPQGILDPDCIKLSALHSDAVDYPKSGQPVALNAIPKLKFRAKPDWNAPETVGSSSSNYYQSTRAIGRLFRAIELPAIEAKPNRKRGTKGNGVRNIGTEHQNLDQISDALSNLDFDDDPVLAEIEDRVSQFIETTGASQEELEYLVRIFRRYQAELQGICASYTLSHRGGMLSEEEVVIGAITQKTSQPRKRKDLTAKLREQTDLLVRGVREELGGDEDVPLEEALQRGWLAWELSLTEQKSFGAQSFGLVALGSIFESIREIEERVREDLRNRGY</sequence>
<gene>
    <name evidence="3" type="ORF">ARMSODRAFT_875738</name>
</gene>
<comment type="catalytic activity">
    <reaction evidence="1">
        <text>RNA(n) + a ribonucleoside 5'-triphosphate = RNA(n+1) + diphosphate</text>
        <dbReference type="Rhea" id="RHEA:21248"/>
        <dbReference type="Rhea" id="RHEA-COMP:14527"/>
        <dbReference type="Rhea" id="RHEA-COMP:17342"/>
        <dbReference type="ChEBI" id="CHEBI:33019"/>
        <dbReference type="ChEBI" id="CHEBI:61557"/>
        <dbReference type="ChEBI" id="CHEBI:140395"/>
        <dbReference type="EC" id="2.7.7.48"/>
    </reaction>
</comment>
<dbReference type="AlphaFoldDB" id="A0A2H3C1L0"/>
<dbReference type="GO" id="GO:0030422">
    <property type="term" value="P:siRNA processing"/>
    <property type="evidence" value="ECO:0007669"/>
    <property type="project" value="TreeGrafter"/>
</dbReference>